<dbReference type="GeneID" id="128629555"/>
<dbReference type="PANTHER" id="PTHR33887">
    <property type="entry name" value="PB1 DOMAIN-CONTAINING PROTEIN"/>
    <property type="match status" value="1"/>
</dbReference>
<dbReference type="Proteomes" id="UP000221080">
    <property type="component" value="Chromosome 4"/>
</dbReference>
<keyword evidence="2" id="KW-1185">Reference proteome</keyword>
<accession>A0A9F7QW82</accession>
<gene>
    <name evidence="3" type="primary">LOC128629555</name>
</gene>
<dbReference type="KEGG" id="ipu:128629555"/>
<sequence>MFATVILGEKRTELLNLNCRIVNFIHCLKEKCKLDPQAQVDLLDRTGEIMHLMEMEHSLDLVSTLLKGRQSYIVLSVSRSEGSEELQYSAVHDGDLRKSHPEVEVMLRKLSNLSKKRDKRSALKKGSVSHIKTKVTSTSTKGTTSAPGTWKKETLEPEILQL</sequence>
<feature type="compositionally biased region" description="Low complexity" evidence="1">
    <location>
        <begin position="134"/>
        <end position="145"/>
    </location>
</feature>
<organism evidence="2 3">
    <name type="scientific">Ictalurus punctatus</name>
    <name type="common">Channel catfish</name>
    <name type="synonym">Silurus punctatus</name>
    <dbReference type="NCBI Taxonomy" id="7998"/>
    <lineage>
        <taxon>Eukaryota</taxon>
        <taxon>Metazoa</taxon>
        <taxon>Chordata</taxon>
        <taxon>Craniata</taxon>
        <taxon>Vertebrata</taxon>
        <taxon>Euteleostomi</taxon>
        <taxon>Actinopterygii</taxon>
        <taxon>Neopterygii</taxon>
        <taxon>Teleostei</taxon>
        <taxon>Ostariophysi</taxon>
        <taxon>Siluriformes</taxon>
        <taxon>Ictaluridae</taxon>
        <taxon>Ictalurus</taxon>
    </lineage>
</organism>
<reference evidence="3" key="2">
    <citation type="submission" date="2025-08" db="UniProtKB">
        <authorList>
            <consortium name="RefSeq"/>
        </authorList>
    </citation>
    <scope>IDENTIFICATION</scope>
    <source>
        <tissue evidence="3">Blood</tissue>
    </source>
</reference>
<reference evidence="2" key="1">
    <citation type="journal article" date="2016" name="Nat. Commun.">
        <title>The channel catfish genome sequence provides insights into the evolution of scale formation in teleosts.</title>
        <authorList>
            <person name="Liu Z."/>
            <person name="Liu S."/>
            <person name="Yao J."/>
            <person name="Bao L."/>
            <person name="Zhang J."/>
            <person name="Li Y."/>
            <person name="Jiang C."/>
            <person name="Sun L."/>
            <person name="Wang R."/>
            <person name="Zhang Y."/>
            <person name="Zhou T."/>
            <person name="Zeng Q."/>
            <person name="Fu Q."/>
            <person name="Gao S."/>
            <person name="Li N."/>
            <person name="Koren S."/>
            <person name="Jiang Y."/>
            <person name="Zimin A."/>
            <person name="Xu P."/>
            <person name="Phillippy A.M."/>
            <person name="Geng X."/>
            <person name="Song L."/>
            <person name="Sun F."/>
            <person name="Li C."/>
            <person name="Wang X."/>
            <person name="Chen A."/>
            <person name="Jin Y."/>
            <person name="Yuan Z."/>
            <person name="Yang Y."/>
            <person name="Tan S."/>
            <person name="Peatman E."/>
            <person name="Lu J."/>
            <person name="Qin Z."/>
            <person name="Dunham R."/>
            <person name="Li Z."/>
            <person name="Sonstegard T."/>
            <person name="Feng J."/>
            <person name="Danzmann R.G."/>
            <person name="Schroeder S."/>
            <person name="Scheffler B."/>
            <person name="Duke M.V."/>
            <person name="Ballard L."/>
            <person name="Kucuktas H."/>
            <person name="Kaltenboeck L."/>
            <person name="Liu H."/>
            <person name="Armbruster J."/>
            <person name="Xie Y."/>
            <person name="Kirby M.L."/>
            <person name="Tian Y."/>
            <person name="Flanagan M.E."/>
            <person name="Mu W."/>
            <person name="Waldbieser G.C."/>
        </authorList>
    </citation>
    <scope>NUCLEOTIDE SEQUENCE [LARGE SCALE GENOMIC DNA]</scope>
    <source>
        <strain evidence="2">SDA103</strain>
    </source>
</reference>
<name>A0A9F7QW82_ICTPU</name>
<evidence type="ECO:0000313" key="2">
    <source>
        <dbReference type="Proteomes" id="UP000221080"/>
    </source>
</evidence>
<dbReference type="Pfam" id="PF15874">
    <property type="entry name" value="Il2rg"/>
    <property type="match status" value="1"/>
</dbReference>
<dbReference type="AlphaFoldDB" id="A0A9F7QW82"/>
<dbReference type="RefSeq" id="XP_053534125.1">
    <property type="nucleotide sequence ID" value="XM_053678150.1"/>
</dbReference>
<dbReference type="InterPro" id="IPR039471">
    <property type="entry name" value="CXorf65-like"/>
</dbReference>
<feature type="region of interest" description="Disordered" evidence="1">
    <location>
        <begin position="116"/>
        <end position="162"/>
    </location>
</feature>
<evidence type="ECO:0000313" key="3">
    <source>
        <dbReference type="RefSeq" id="XP_053534125.1"/>
    </source>
</evidence>
<protein>
    <submittedName>
        <fullName evidence="3">Uncharacterized protein LOC128629555 isoform X1</fullName>
    </submittedName>
</protein>
<evidence type="ECO:0000256" key="1">
    <source>
        <dbReference type="SAM" id="MobiDB-lite"/>
    </source>
</evidence>
<dbReference type="OrthoDB" id="2109241at2759"/>
<proteinExistence type="predicted"/>
<dbReference type="PANTHER" id="PTHR33887:SF1">
    <property type="entry name" value="GENE 867-RELATED"/>
    <property type="match status" value="1"/>
</dbReference>